<organism evidence="2 3">
    <name type="scientific">Sphingobium olei</name>
    <dbReference type="NCBI Taxonomy" id="420955"/>
    <lineage>
        <taxon>Bacteria</taxon>
        <taxon>Pseudomonadati</taxon>
        <taxon>Pseudomonadota</taxon>
        <taxon>Alphaproteobacteria</taxon>
        <taxon>Sphingomonadales</taxon>
        <taxon>Sphingomonadaceae</taxon>
        <taxon>Sphingobium</taxon>
    </lineage>
</organism>
<comment type="caution">
    <text evidence="2">The sequence shown here is derived from an EMBL/GenBank/DDBJ whole genome shotgun (WGS) entry which is preliminary data.</text>
</comment>
<feature type="transmembrane region" description="Helical" evidence="1">
    <location>
        <begin position="95"/>
        <end position="116"/>
    </location>
</feature>
<dbReference type="PANTHER" id="PTHR37314">
    <property type="entry name" value="SLR0142 PROTEIN"/>
    <property type="match status" value="1"/>
</dbReference>
<dbReference type="Pfam" id="PF06912">
    <property type="entry name" value="DUF1275"/>
    <property type="match status" value="1"/>
</dbReference>
<gene>
    <name evidence="2" type="ORF">ACFQ24_07245</name>
</gene>
<keyword evidence="1" id="KW-1133">Transmembrane helix</keyword>
<reference evidence="3" key="1">
    <citation type="journal article" date="2019" name="Int. J. Syst. Evol. Microbiol.">
        <title>The Global Catalogue of Microorganisms (GCM) 10K type strain sequencing project: providing services to taxonomists for standard genome sequencing and annotation.</title>
        <authorList>
            <consortium name="The Broad Institute Genomics Platform"/>
            <consortium name="The Broad Institute Genome Sequencing Center for Infectious Disease"/>
            <person name="Wu L."/>
            <person name="Ma J."/>
        </authorList>
    </citation>
    <scope>NUCLEOTIDE SEQUENCE [LARGE SCALE GENOMIC DNA]</scope>
    <source>
        <strain evidence="3">CCUG 54329</strain>
    </source>
</reference>
<dbReference type="InterPro" id="IPR010699">
    <property type="entry name" value="DUF1275"/>
</dbReference>
<evidence type="ECO:0000313" key="3">
    <source>
        <dbReference type="Proteomes" id="UP001597203"/>
    </source>
</evidence>
<keyword evidence="3" id="KW-1185">Reference proteome</keyword>
<sequence>MLIRQGDARNSRLDRKLAFALAAVAGGLNAAAFHEVGFFSANMTGNVSALSSLLAMGRWAHGLGYLAIVVAFIAGATVSTLVIDAGLRRGIVSIYARVVLVEGAMLVLLGLLRMALDRAAGVPLLIAGLAFLMGLQNAIVTHISDARVRTTHVSGMSTDIGIGLARMIDMVRGNARSSDRDAIVTRLRLHIGTVLSFLLGGVLGVLAWRLVGDLSFAFAGLLLAVAALGSIASAFQMPERSDTR</sequence>
<dbReference type="RefSeq" id="WP_380910120.1">
    <property type="nucleotide sequence ID" value="NZ_JBHTLS010000109.1"/>
</dbReference>
<keyword evidence="1" id="KW-0812">Transmembrane</keyword>
<feature type="transmembrane region" description="Helical" evidence="1">
    <location>
        <begin position="63"/>
        <end position="83"/>
    </location>
</feature>
<feature type="transmembrane region" description="Helical" evidence="1">
    <location>
        <begin position="187"/>
        <end position="208"/>
    </location>
</feature>
<proteinExistence type="predicted"/>
<dbReference type="Proteomes" id="UP001597203">
    <property type="component" value="Unassembled WGS sequence"/>
</dbReference>
<evidence type="ECO:0000313" key="2">
    <source>
        <dbReference type="EMBL" id="MFD1104668.1"/>
    </source>
</evidence>
<name>A0ABW3P0B7_9SPHN</name>
<dbReference type="PANTHER" id="PTHR37314:SF4">
    <property type="entry name" value="UPF0700 TRANSMEMBRANE PROTEIN YOAK"/>
    <property type="match status" value="1"/>
</dbReference>
<feature type="transmembrane region" description="Helical" evidence="1">
    <location>
        <begin position="122"/>
        <end position="140"/>
    </location>
</feature>
<protein>
    <submittedName>
        <fullName evidence="2">YoaK family protein</fullName>
    </submittedName>
</protein>
<dbReference type="EMBL" id="JBHTLS010000109">
    <property type="protein sequence ID" value="MFD1104668.1"/>
    <property type="molecule type" value="Genomic_DNA"/>
</dbReference>
<accession>A0ABW3P0B7</accession>
<feature type="transmembrane region" description="Helical" evidence="1">
    <location>
        <begin position="214"/>
        <end position="235"/>
    </location>
</feature>
<evidence type="ECO:0000256" key="1">
    <source>
        <dbReference type="SAM" id="Phobius"/>
    </source>
</evidence>
<keyword evidence="1" id="KW-0472">Membrane</keyword>